<evidence type="ECO:0000313" key="3">
    <source>
        <dbReference type="EMBL" id="MDN5216343.1"/>
    </source>
</evidence>
<accession>A0ABT8LEY1</accession>
<comment type="caution">
    <text evidence="3">The sequence shown here is derived from an EMBL/GenBank/DDBJ whole genome shotgun (WGS) entry which is preliminary data.</text>
</comment>
<dbReference type="PANTHER" id="PTHR43377">
    <property type="entry name" value="BILIVERDIN REDUCTASE A"/>
    <property type="match status" value="1"/>
</dbReference>
<protein>
    <submittedName>
        <fullName evidence="3">Gfo/Idh/MocA family oxidoreductase</fullName>
    </submittedName>
</protein>
<dbReference type="SUPFAM" id="SSF55347">
    <property type="entry name" value="Glyceraldehyde-3-phosphate dehydrogenase-like, C-terminal domain"/>
    <property type="match status" value="1"/>
</dbReference>
<sequence>MSRTLFIIFISFIMQPLTMEYSHARDQQEKPLRVGVIGLVHGHVGWILGREDRGDIEIVGIVEPNRSLAQRYAKSFGYSMDLVFDTMEEMIEKKKPEAVTAFNTIYDHLKVVQVCAPKGIHVMVEKPLAVSLEHAVEMEKLAKQHNIHLLTNYETTWYGSNHYAYQMVHQEKTIGSLRKIVVHDGHPGPKEIGVGQEFLEWLIDPVQNGGGALTDFGCYGANLVTWLMEGQKPISVTAITQQFKPEIYPRVDDEATIILTYPKTQGIIQASWNWPVSRKDIEIYGTKGYIQNRNHKDMRIRLTGQDEEQHHEAQPLSKPIDDPFAYLVSVVRGAAIPRYDLSSLENNMLVMEILEAAKLSARTGKTILLE</sequence>
<dbReference type="InterPro" id="IPR000683">
    <property type="entry name" value="Gfo/Idh/MocA-like_OxRdtase_N"/>
</dbReference>
<reference evidence="3" key="1">
    <citation type="submission" date="2023-06" db="EMBL/GenBank/DDBJ databases">
        <title>Genomic of Agaribacillus aureum.</title>
        <authorList>
            <person name="Wang G."/>
        </authorList>
    </citation>
    <scope>NUCLEOTIDE SEQUENCE</scope>
    <source>
        <strain evidence="3">BMA12</strain>
    </source>
</reference>
<dbReference type="Pfam" id="PF22725">
    <property type="entry name" value="GFO_IDH_MocA_C3"/>
    <property type="match status" value="1"/>
</dbReference>
<dbReference type="PANTHER" id="PTHR43377:SF1">
    <property type="entry name" value="BILIVERDIN REDUCTASE A"/>
    <property type="match status" value="1"/>
</dbReference>
<dbReference type="EMBL" id="JAUJEB010000008">
    <property type="protein sequence ID" value="MDN5216343.1"/>
    <property type="molecule type" value="Genomic_DNA"/>
</dbReference>
<dbReference type="SUPFAM" id="SSF51735">
    <property type="entry name" value="NAD(P)-binding Rossmann-fold domains"/>
    <property type="match status" value="1"/>
</dbReference>
<organism evidence="3 4">
    <name type="scientific">Agaribacillus aureus</name>
    <dbReference type="NCBI Taxonomy" id="3051825"/>
    <lineage>
        <taxon>Bacteria</taxon>
        <taxon>Pseudomonadati</taxon>
        <taxon>Bacteroidota</taxon>
        <taxon>Cytophagia</taxon>
        <taxon>Cytophagales</taxon>
        <taxon>Splendidivirgaceae</taxon>
        <taxon>Agaribacillus</taxon>
    </lineage>
</organism>
<evidence type="ECO:0000313" key="4">
    <source>
        <dbReference type="Proteomes" id="UP001172083"/>
    </source>
</evidence>
<name>A0ABT8LEY1_9BACT</name>
<dbReference type="RefSeq" id="WP_346761681.1">
    <property type="nucleotide sequence ID" value="NZ_JAUJEB010000008.1"/>
</dbReference>
<dbReference type="InterPro" id="IPR055170">
    <property type="entry name" value="GFO_IDH_MocA-like_dom"/>
</dbReference>
<dbReference type="Gene3D" id="3.30.360.10">
    <property type="entry name" value="Dihydrodipicolinate Reductase, domain 2"/>
    <property type="match status" value="1"/>
</dbReference>
<dbReference type="Gene3D" id="3.40.50.720">
    <property type="entry name" value="NAD(P)-binding Rossmann-like Domain"/>
    <property type="match status" value="1"/>
</dbReference>
<dbReference type="InterPro" id="IPR051450">
    <property type="entry name" value="Gfo/Idh/MocA_Oxidoreductases"/>
</dbReference>
<dbReference type="InterPro" id="IPR036291">
    <property type="entry name" value="NAD(P)-bd_dom_sf"/>
</dbReference>
<evidence type="ECO:0000259" key="1">
    <source>
        <dbReference type="Pfam" id="PF01408"/>
    </source>
</evidence>
<keyword evidence="4" id="KW-1185">Reference proteome</keyword>
<evidence type="ECO:0000259" key="2">
    <source>
        <dbReference type="Pfam" id="PF22725"/>
    </source>
</evidence>
<feature type="domain" description="GFO/IDH/MocA-like oxidoreductase" evidence="2">
    <location>
        <begin position="170"/>
        <end position="290"/>
    </location>
</feature>
<proteinExistence type="predicted"/>
<dbReference type="Proteomes" id="UP001172083">
    <property type="component" value="Unassembled WGS sequence"/>
</dbReference>
<gene>
    <name evidence="3" type="ORF">QQ020_30020</name>
</gene>
<dbReference type="Pfam" id="PF01408">
    <property type="entry name" value="GFO_IDH_MocA"/>
    <property type="match status" value="1"/>
</dbReference>
<feature type="domain" description="Gfo/Idh/MocA-like oxidoreductase N-terminal" evidence="1">
    <location>
        <begin position="32"/>
        <end position="150"/>
    </location>
</feature>